<accession>A0A2S2PWL9</accession>
<dbReference type="EMBL" id="GGMS01000547">
    <property type="protein sequence ID" value="MBY69750.1"/>
    <property type="molecule type" value="Transcribed_RNA"/>
</dbReference>
<feature type="region of interest" description="Disordered" evidence="1">
    <location>
        <begin position="101"/>
        <end position="123"/>
    </location>
</feature>
<reference evidence="2" key="1">
    <citation type="submission" date="2018-04" db="EMBL/GenBank/DDBJ databases">
        <title>Transcriptome assembly of Sipha flava.</title>
        <authorList>
            <person name="Scully E.D."/>
            <person name="Geib S.M."/>
            <person name="Palmer N.A."/>
            <person name="Koch K."/>
            <person name="Bradshaw J."/>
            <person name="Heng-Moss T."/>
            <person name="Sarath G."/>
        </authorList>
    </citation>
    <scope>NUCLEOTIDE SEQUENCE</scope>
</reference>
<dbReference type="AlphaFoldDB" id="A0A2S2PWL9"/>
<protein>
    <submittedName>
        <fullName evidence="2">Uncharacterized protein</fullName>
    </submittedName>
</protein>
<gene>
    <name evidence="2" type="ORF">g.63387</name>
</gene>
<sequence length="146" mass="17474">MHLCRLMVRQCVVCEKRIHRWRIQRTVRERNAGRNVFARTRCYAISGVRVAPRRRRRVVPRYLGVHVRRDERTMSRGRTRATTITGEKLIRVRRTYVYAKEPGMTGTEKKRENGKTNDTDSFYRRENSHTRGWVDCACTRRRSGQH</sequence>
<proteinExistence type="predicted"/>
<feature type="compositionally biased region" description="Basic and acidic residues" evidence="1">
    <location>
        <begin position="107"/>
        <end position="123"/>
    </location>
</feature>
<evidence type="ECO:0000313" key="2">
    <source>
        <dbReference type="EMBL" id="MBY69750.1"/>
    </source>
</evidence>
<name>A0A2S2PWL9_9HEMI</name>
<evidence type="ECO:0000256" key="1">
    <source>
        <dbReference type="SAM" id="MobiDB-lite"/>
    </source>
</evidence>
<organism evidence="2">
    <name type="scientific">Sipha flava</name>
    <name type="common">yellow sugarcane aphid</name>
    <dbReference type="NCBI Taxonomy" id="143950"/>
    <lineage>
        <taxon>Eukaryota</taxon>
        <taxon>Metazoa</taxon>
        <taxon>Ecdysozoa</taxon>
        <taxon>Arthropoda</taxon>
        <taxon>Hexapoda</taxon>
        <taxon>Insecta</taxon>
        <taxon>Pterygota</taxon>
        <taxon>Neoptera</taxon>
        <taxon>Paraneoptera</taxon>
        <taxon>Hemiptera</taxon>
        <taxon>Sternorrhyncha</taxon>
        <taxon>Aphidomorpha</taxon>
        <taxon>Aphidoidea</taxon>
        <taxon>Aphididae</taxon>
        <taxon>Sipha</taxon>
    </lineage>
</organism>